<keyword evidence="3" id="KW-0175">Coiled coil</keyword>
<dbReference type="Ensembl" id="ENSSSCT00015000750.1">
    <property type="protein sequence ID" value="ENSSSCP00015000149.1"/>
    <property type="gene ID" value="ENSSSCG00015000677.1"/>
</dbReference>
<evidence type="ECO:0000313" key="6">
    <source>
        <dbReference type="Proteomes" id="UP000314985"/>
    </source>
</evidence>
<evidence type="ECO:0000256" key="1">
    <source>
        <dbReference type="ARBA" id="ARBA00010849"/>
    </source>
</evidence>
<dbReference type="Proteomes" id="UP000314985">
    <property type="component" value="Chromosome 14"/>
</dbReference>
<dbReference type="Proteomes" id="UP000694724">
    <property type="component" value="Unplaced"/>
</dbReference>
<dbReference type="AlphaFoldDB" id="A0A4X1SHA4"/>
<dbReference type="Pfam" id="PF05186">
    <property type="entry name" value="Dpy-30"/>
    <property type="match status" value="1"/>
</dbReference>
<dbReference type="GO" id="GO:0048188">
    <property type="term" value="C:Set1C/COMPASS complex"/>
    <property type="evidence" value="ECO:0007669"/>
    <property type="project" value="InterPro"/>
</dbReference>
<dbReference type="Gene3D" id="1.20.890.10">
    <property type="entry name" value="cAMP-dependent protein kinase regulatory subunit, dimerization-anchoring domain"/>
    <property type="match status" value="1"/>
</dbReference>
<evidence type="ECO:0000256" key="3">
    <source>
        <dbReference type="SAM" id="Coils"/>
    </source>
</evidence>
<accession>A0A4X1SHA4</accession>
<evidence type="ECO:0000313" key="5">
    <source>
        <dbReference type="Ensembl" id="ENSSSCP00070001600.1"/>
    </source>
</evidence>
<evidence type="ECO:0000256" key="2">
    <source>
        <dbReference type="ARBA" id="ARBA00068748"/>
    </source>
</evidence>
<sequence>MCLFFLSPIRFVEQCDSVLMFPEPTEMETEYLKKCFGNCLVQALAEVAKVQPSDPIEYLAHWLYHYRKTAKAKEKGRQEKVQLQEEYDTSLKEAKITEMLKREEREIQQECEKCPQPQISVASSTKKTIFMQENTKPLEKEALKQESLPGTSNMMPRMPQQIPSSEPSVQIGQNIETPQKINYQAFQHEVAPEMYPGSKSPP</sequence>
<reference evidence="5" key="2">
    <citation type="submission" date="2025-05" db="UniProtKB">
        <authorList>
            <consortium name="Ensembl"/>
        </authorList>
    </citation>
    <scope>IDENTIFICATION</scope>
</reference>
<dbReference type="Ensembl" id="ENSSSCT00055014914.1">
    <property type="protein sequence ID" value="ENSSSCP00055011736.1"/>
    <property type="gene ID" value="ENSSSCG00055007640.1"/>
</dbReference>
<dbReference type="FunFam" id="1.20.890.10:FF:000012">
    <property type="entry name" value="DPY30 domain containing 2"/>
    <property type="match status" value="1"/>
</dbReference>
<dbReference type="Ensembl" id="ENSSSCT00070001919.1">
    <property type="protein sequence ID" value="ENSSSCP00070001600.1"/>
    <property type="gene ID" value="ENSSSCG00070001005.1"/>
</dbReference>
<dbReference type="Proteomes" id="UP000694726">
    <property type="component" value="Unplaced"/>
</dbReference>
<feature type="coiled-coil region" evidence="3">
    <location>
        <begin position="66"/>
        <end position="93"/>
    </location>
</feature>
<dbReference type="InterPro" id="IPR049630">
    <property type="entry name" value="DYDC-like_DD"/>
</dbReference>
<feature type="region of interest" description="Disordered" evidence="4">
    <location>
        <begin position="148"/>
        <end position="169"/>
    </location>
</feature>
<dbReference type="InterPro" id="IPR007858">
    <property type="entry name" value="Dpy-30_motif"/>
</dbReference>
<evidence type="ECO:0000256" key="4">
    <source>
        <dbReference type="SAM" id="MobiDB-lite"/>
    </source>
</evidence>
<name>A0A4X1SHA4_PIG</name>
<organism evidence="5 6">
    <name type="scientific">Sus scrofa</name>
    <name type="common">Pig</name>
    <dbReference type="NCBI Taxonomy" id="9823"/>
    <lineage>
        <taxon>Eukaryota</taxon>
        <taxon>Metazoa</taxon>
        <taxon>Chordata</taxon>
        <taxon>Craniata</taxon>
        <taxon>Vertebrata</taxon>
        <taxon>Euteleostomi</taxon>
        <taxon>Mammalia</taxon>
        <taxon>Eutheria</taxon>
        <taxon>Laurasiatheria</taxon>
        <taxon>Artiodactyla</taxon>
        <taxon>Suina</taxon>
        <taxon>Suidae</taxon>
        <taxon>Sus</taxon>
    </lineage>
</organism>
<dbReference type="CDD" id="cd22966">
    <property type="entry name" value="DD_DYDC-like"/>
    <property type="match status" value="1"/>
</dbReference>
<protein>
    <recommendedName>
        <fullName evidence="2">DPY30 domain-containing protein 2</fullName>
    </recommendedName>
</protein>
<gene>
    <name evidence="5" type="primary">DYDC2</name>
</gene>
<proteinExistence type="inferred from homology"/>
<reference evidence="5 6" key="1">
    <citation type="submission" date="2017-08" db="EMBL/GenBank/DDBJ databases">
        <title>USMARCv1.0.</title>
        <authorList>
            <person name="Hannum G.I."/>
            <person name="Koren S."/>
            <person name="Schroeder S.G."/>
            <person name="Chin S.C."/>
            <person name="Nonneman D.J."/>
            <person name="Becker S.A."/>
            <person name="Rosen B.D."/>
            <person name="Bickhart D.M."/>
            <person name="Putnam N.H."/>
            <person name="Green R.E."/>
            <person name="Tuggle C.K."/>
            <person name="Liu H."/>
            <person name="Rohrer G.A."/>
            <person name="Warr A."/>
            <person name="Hall R."/>
            <person name="Kim K."/>
            <person name="Hume D.A."/>
            <person name="Talbot R."/>
            <person name="Chow W."/>
            <person name="Howe K."/>
            <person name="Schwartz A.S."/>
            <person name="Watson M."/>
            <person name="Archibald A.L."/>
            <person name="Phillippy A.M."/>
            <person name="Smith T.P.L."/>
        </authorList>
    </citation>
    <scope>NUCLEOTIDE SEQUENCE [LARGE SCALE GENOMIC DNA]</scope>
</reference>
<dbReference type="ExpressionAtlas" id="A0A4X1SHA4">
    <property type="expression patterns" value="baseline and differential"/>
</dbReference>
<dbReference type="InterPro" id="IPR037856">
    <property type="entry name" value="Sdc1/DPY30"/>
</dbReference>
<dbReference type="PANTHER" id="PTHR23356">
    <property type="entry name" value="DPY30-RELATED"/>
    <property type="match status" value="1"/>
</dbReference>
<dbReference type="PANTHER" id="PTHR23356:SF3">
    <property type="entry name" value="DPY30 DOMAIN-CONTAINING PROTEIN 2"/>
    <property type="match status" value="1"/>
</dbReference>
<comment type="similarity">
    <text evidence="1">Belongs to the dpy-30 family.</text>
</comment>